<keyword evidence="3" id="KW-1185">Reference proteome</keyword>
<evidence type="ECO:0000313" key="2">
    <source>
        <dbReference type="EMBL" id="TYT76295.1"/>
    </source>
</evidence>
<dbReference type="Gene3D" id="3.40.50.150">
    <property type="entry name" value="Vaccinia Virus protein VP39"/>
    <property type="match status" value="1"/>
</dbReference>
<gene>
    <name evidence="2" type="ORF">FIM25_01725</name>
</gene>
<sequence>MAQENYENNIHKFWNDRAPLKQQAGSNDYIAKQLEINTLKKHIQTGQKILEIGCGNGITAIEFAKNFNIQIDAFDFSEKMIEEAKLTAKNTTLKGNINFQVADMRKLPLLNANYDIAYTERALINLPDWPSQAKAIKDITGLLKPGGRYLMCENSQEGLDEINQLRGLCQLPPITPPWHNRYLYNKEIASLHIENVKLIDLEHYSSTYYIISRVVNAWLAMQEGQQPQYDALVNKLGLILPPIGELGQGKLWIWEKTN</sequence>
<evidence type="ECO:0000259" key="1">
    <source>
        <dbReference type="Pfam" id="PF13649"/>
    </source>
</evidence>
<keyword evidence="2" id="KW-0489">Methyltransferase</keyword>
<dbReference type="SUPFAM" id="SSF53335">
    <property type="entry name" value="S-adenosyl-L-methionine-dependent methyltransferases"/>
    <property type="match status" value="1"/>
</dbReference>
<dbReference type="Proteomes" id="UP000321899">
    <property type="component" value="Unassembled WGS sequence"/>
</dbReference>
<dbReference type="CDD" id="cd02440">
    <property type="entry name" value="AdoMet_MTases"/>
    <property type="match status" value="1"/>
</dbReference>
<dbReference type="PANTHER" id="PTHR43591">
    <property type="entry name" value="METHYLTRANSFERASE"/>
    <property type="match status" value="1"/>
</dbReference>
<dbReference type="EMBL" id="VDMB01000001">
    <property type="protein sequence ID" value="TYT76295.1"/>
    <property type="molecule type" value="Genomic_DNA"/>
</dbReference>
<organism evidence="2 3">
    <name type="scientific">Desulfobotulus mexicanus</name>
    <dbReference type="NCBI Taxonomy" id="2586642"/>
    <lineage>
        <taxon>Bacteria</taxon>
        <taxon>Pseudomonadati</taxon>
        <taxon>Thermodesulfobacteriota</taxon>
        <taxon>Desulfobacteria</taxon>
        <taxon>Desulfobacterales</taxon>
        <taxon>Desulfobacteraceae</taxon>
        <taxon>Desulfobotulus</taxon>
    </lineage>
</organism>
<dbReference type="RefSeq" id="WP_139445552.1">
    <property type="nucleotide sequence ID" value="NZ_VDMB01000001.1"/>
</dbReference>
<name>A0A5Q4VF51_9BACT</name>
<feature type="domain" description="Methyltransferase" evidence="1">
    <location>
        <begin position="49"/>
        <end position="147"/>
    </location>
</feature>
<comment type="caution">
    <text evidence="2">The sequence shown here is derived from an EMBL/GenBank/DDBJ whole genome shotgun (WGS) entry which is preliminary data.</text>
</comment>
<dbReference type="AlphaFoldDB" id="A0A5Q4VF51"/>
<dbReference type="GO" id="GO:0032259">
    <property type="term" value="P:methylation"/>
    <property type="evidence" value="ECO:0007669"/>
    <property type="project" value="UniProtKB-KW"/>
</dbReference>
<proteinExistence type="predicted"/>
<dbReference type="InterPro" id="IPR041698">
    <property type="entry name" value="Methyltransf_25"/>
</dbReference>
<protein>
    <submittedName>
        <fullName evidence="2">Class I SAM-dependent methyltransferase</fullName>
    </submittedName>
</protein>
<dbReference type="OrthoDB" id="5415907at2"/>
<dbReference type="PANTHER" id="PTHR43591:SF24">
    <property type="entry name" value="2-METHOXY-6-POLYPRENYL-1,4-BENZOQUINOL METHYLASE, MITOCHONDRIAL"/>
    <property type="match status" value="1"/>
</dbReference>
<keyword evidence="2" id="KW-0808">Transferase</keyword>
<dbReference type="Pfam" id="PF13649">
    <property type="entry name" value="Methyltransf_25"/>
    <property type="match status" value="1"/>
</dbReference>
<accession>A0A5Q4VF51</accession>
<evidence type="ECO:0000313" key="3">
    <source>
        <dbReference type="Proteomes" id="UP000321899"/>
    </source>
</evidence>
<dbReference type="GO" id="GO:0008168">
    <property type="term" value="F:methyltransferase activity"/>
    <property type="evidence" value="ECO:0007669"/>
    <property type="project" value="UniProtKB-KW"/>
</dbReference>
<reference evidence="2 3" key="1">
    <citation type="submission" date="2019-06" db="EMBL/GenBank/DDBJ databases">
        <title>Desulfobotulus mexicanus sp. nov., a novel sulfate-reducing bacterium isolated from the sediment of an alkaline crater lake in Mexico.</title>
        <authorList>
            <person name="Hirschler-Rea A."/>
        </authorList>
    </citation>
    <scope>NUCLEOTIDE SEQUENCE [LARGE SCALE GENOMIC DNA]</scope>
    <source>
        <strain evidence="2 3">PAR22N</strain>
    </source>
</reference>
<dbReference type="InterPro" id="IPR029063">
    <property type="entry name" value="SAM-dependent_MTases_sf"/>
</dbReference>